<dbReference type="Proteomes" id="UP001591681">
    <property type="component" value="Unassembled WGS sequence"/>
</dbReference>
<evidence type="ECO:0000259" key="5">
    <source>
        <dbReference type="PROSITE" id="PS50871"/>
    </source>
</evidence>
<dbReference type="AlphaFoldDB" id="A0ABD1JI50"/>
<gene>
    <name evidence="6" type="ORF">ACEWY4_017875</name>
</gene>
<keyword evidence="2" id="KW-0964">Secreted</keyword>
<evidence type="ECO:0000313" key="6">
    <source>
        <dbReference type="EMBL" id="KAL2086816.1"/>
    </source>
</evidence>
<dbReference type="SMART" id="SM00110">
    <property type="entry name" value="C1Q"/>
    <property type="match status" value="1"/>
</dbReference>
<evidence type="ECO:0000256" key="2">
    <source>
        <dbReference type="ARBA" id="ARBA00022525"/>
    </source>
</evidence>
<accession>A0ABD1JI50</accession>
<dbReference type="Pfam" id="PF00386">
    <property type="entry name" value="C1q"/>
    <property type="match status" value="1"/>
</dbReference>
<dbReference type="PANTHER" id="PTHR15427:SF33">
    <property type="entry name" value="COLLAGEN IV NC1 DOMAIN-CONTAINING PROTEIN"/>
    <property type="match status" value="1"/>
</dbReference>
<dbReference type="SUPFAM" id="SSF49842">
    <property type="entry name" value="TNF-like"/>
    <property type="match status" value="1"/>
</dbReference>
<dbReference type="GO" id="GO:0005581">
    <property type="term" value="C:collagen trimer"/>
    <property type="evidence" value="ECO:0007669"/>
    <property type="project" value="UniProtKB-KW"/>
</dbReference>
<keyword evidence="7" id="KW-1185">Reference proteome</keyword>
<dbReference type="Gene3D" id="2.60.120.40">
    <property type="match status" value="1"/>
</dbReference>
<evidence type="ECO:0000256" key="3">
    <source>
        <dbReference type="ARBA" id="ARBA00022530"/>
    </source>
</evidence>
<comment type="caution">
    <text evidence="6">The sequence shown here is derived from an EMBL/GenBank/DDBJ whole genome shotgun (WGS) entry which is preliminary data.</text>
</comment>
<protein>
    <recommendedName>
        <fullName evidence="5">C1q domain-containing protein</fullName>
    </recommendedName>
</protein>
<proteinExistence type="predicted"/>
<comment type="subcellular location">
    <subcellularLocation>
        <location evidence="1">Secreted</location>
        <location evidence="1">Extracellular space</location>
        <location evidence="1">Extracellular matrix</location>
    </subcellularLocation>
</comment>
<feature type="region of interest" description="Disordered" evidence="4">
    <location>
        <begin position="122"/>
        <end position="149"/>
    </location>
</feature>
<dbReference type="PROSITE" id="PS50871">
    <property type="entry name" value="C1Q"/>
    <property type="match status" value="1"/>
</dbReference>
<evidence type="ECO:0000313" key="7">
    <source>
        <dbReference type="Proteomes" id="UP001591681"/>
    </source>
</evidence>
<sequence>MARVLAFQTAAGSAPVQLPVTSDSQATLLLWLRDIRDTVVAPQLCFCDSVTDQSGLTNMADHRTTLALGLLLLVQACFARPDRDTYPGTCRLVCDPYQPQGGSLGLGANGIVIPFSSGGAGGVPGPAGPPGKAGPPGPPGPPGPGGSAGSSGGAVAFYAALTQEFGRDAVLKFSDVVTNVGDAYSSATGKFTCPRAGLYHFSFNILKAGQRIRVEMVSADKVVATAVALDLQHADSASGSAVLRLAKGDEVFLRLSGSDKTMVDNGHRFSTFMGYLLHEL</sequence>
<name>A0ABD1JI50_9TELE</name>
<dbReference type="PRINTS" id="PR00007">
    <property type="entry name" value="COMPLEMNTC1Q"/>
</dbReference>
<dbReference type="PANTHER" id="PTHR15427">
    <property type="entry name" value="EMILIN ELASTIN MICROFIBRIL INTERFACE-LOCATED PROTEIN ELASTIN MICROFIBRIL INTERFACER"/>
    <property type="match status" value="1"/>
</dbReference>
<evidence type="ECO:0000256" key="1">
    <source>
        <dbReference type="ARBA" id="ARBA00004498"/>
    </source>
</evidence>
<dbReference type="InterPro" id="IPR050392">
    <property type="entry name" value="Collagen/C1q_domain"/>
</dbReference>
<keyword evidence="3" id="KW-0272">Extracellular matrix</keyword>
<feature type="domain" description="C1q" evidence="5">
    <location>
        <begin position="150"/>
        <end position="280"/>
    </location>
</feature>
<evidence type="ECO:0000256" key="4">
    <source>
        <dbReference type="SAM" id="MobiDB-lite"/>
    </source>
</evidence>
<dbReference type="InterPro" id="IPR001073">
    <property type="entry name" value="C1q_dom"/>
</dbReference>
<reference evidence="6 7" key="1">
    <citation type="submission" date="2024-09" db="EMBL/GenBank/DDBJ databases">
        <title>A chromosome-level genome assembly of Gray's grenadier anchovy, Coilia grayii.</title>
        <authorList>
            <person name="Fu Z."/>
        </authorList>
    </citation>
    <scope>NUCLEOTIDE SEQUENCE [LARGE SCALE GENOMIC DNA]</scope>
    <source>
        <strain evidence="6">G4</strain>
        <tissue evidence="6">Muscle</tissue>
    </source>
</reference>
<feature type="compositionally biased region" description="Pro residues" evidence="4">
    <location>
        <begin position="126"/>
        <end position="144"/>
    </location>
</feature>
<dbReference type="EMBL" id="JBHFQA010000015">
    <property type="protein sequence ID" value="KAL2086816.1"/>
    <property type="molecule type" value="Genomic_DNA"/>
</dbReference>
<organism evidence="6 7">
    <name type="scientific">Coilia grayii</name>
    <name type="common">Gray's grenadier anchovy</name>
    <dbReference type="NCBI Taxonomy" id="363190"/>
    <lineage>
        <taxon>Eukaryota</taxon>
        <taxon>Metazoa</taxon>
        <taxon>Chordata</taxon>
        <taxon>Craniata</taxon>
        <taxon>Vertebrata</taxon>
        <taxon>Euteleostomi</taxon>
        <taxon>Actinopterygii</taxon>
        <taxon>Neopterygii</taxon>
        <taxon>Teleostei</taxon>
        <taxon>Clupei</taxon>
        <taxon>Clupeiformes</taxon>
        <taxon>Clupeoidei</taxon>
        <taxon>Engraulidae</taxon>
        <taxon>Coilinae</taxon>
        <taxon>Coilia</taxon>
    </lineage>
</organism>
<dbReference type="InterPro" id="IPR008983">
    <property type="entry name" value="Tumour_necrosis_fac-like_dom"/>
</dbReference>